<feature type="site" description="Interaction with substrate tRNA" evidence="10">
    <location>
        <position position="101"/>
    </location>
</feature>
<evidence type="ECO:0000256" key="11">
    <source>
        <dbReference type="RuleBase" id="RU003783"/>
    </source>
</evidence>
<dbReference type="NCBIfam" id="TIGR00174">
    <property type="entry name" value="miaA"/>
    <property type="match status" value="1"/>
</dbReference>
<evidence type="ECO:0000256" key="13">
    <source>
        <dbReference type="RuleBase" id="RU003785"/>
    </source>
</evidence>
<dbReference type="PANTHER" id="PTHR11088">
    <property type="entry name" value="TRNA DIMETHYLALLYLTRANSFERASE"/>
    <property type="match status" value="1"/>
</dbReference>
<dbReference type="PANTHER" id="PTHR11088:SF60">
    <property type="entry name" value="TRNA DIMETHYLALLYLTRANSFERASE"/>
    <property type="match status" value="1"/>
</dbReference>
<organism evidence="14 15">
    <name type="scientific">Natronincola ferrireducens</name>
    <dbReference type="NCBI Taxonomy" id="393762"/>
    <lineage>
        <taxon>Bacteria</taxon>
        <taxon>Bacillati</taxon>
        <taxon>Bacillota</taxon>
        <taxon>Clostridia</taxon>
        <taxon>Peptostreptococcales</taxon>
        <taxon>Natronincolaceae</taxon>
        <taxon>Natronincola</taxon>
    </lineage>
</organism>
<evidence type="ECO:0000256" key="2">
    <source>
        <dbReference type="ARBA" id="ARBA00003213"/>
    </source>
</evidence>
<dbReference type="Pfam" id="PF01715">
    <property type="entry name" value="IPPT"/>
    <property type="match status" value="1"/>
</dbReference>
<dbReference type="SUPFAM" id="SSF52540">
    <property type="entry name" value="P-loop containing nucleoside triphosphate hydrolases"/>
    <property type="match status" value="2"/>
</dbReference>
<dbReference type="GO" id="GO:0006400">
    <property type="term" value="P:tRNA modification"/>
    <property type="evidence" value="ECO:0007669"/>
    <property type="project" value="TreeGrafter"/>
</dbReference>
<keyword evidence="5 10" id="KW-0819">tRNA processing</keyword>
<comment type="subunit">
    <text evidence="10">Monomer.</text>
</comment>
<name>A0A1G9CBV0_9FIRM</name>
<dbReference type="EC" id="2.5.1.75" evidence="10"/>
<reference evidence="14 15" key="1">
    <citation type="submission" date="2016-10" db="EMBL/GenBank/DDBJ databases">
        <authorList>
            <person name="de Groot N.N."/>
        </authorList>
    </citation>
    <scope>NUCLEOTIDE SEQUENCE [LARGE SCALE GENOMIC DNA]</scope>
    <source>
        <strain evidence="14 15">DSM 18346</strain>
    </source>
</reference>
<evidence type="ECO:0000313" key="14">
    <source>
        <dbReference type="EMBL" id="SDK49163.1"/>
    </source>
</evidence>
<dbReference type="AlphaFoldDB" id="A0A1G9CBV0"/>
<dbReference type="EMBL" id="FNFP01000002">
    <property type="protein sequence ID" value="SDK49163.1"/>
    <property type="molecule type" value="Genomic_DNA"/>
</dbReference>
<evidence type="ECO:0000256" key="6">
    <source>
        <dbReference type="ARBA" id="ARBA00022741"/>
    </source>
</evidence>
<keyword evidence="8 10" id="KW-0460">Magnesium</keyword>
<comment type="caution">
    <text evidence="10">Lacks conserved residue(s) required for the propagation of feature annotation.</text>
</comment>
<dbReference type="InterPro" id="IPR018022">
    <property type="entry name" value="IPT"/>
</dbReference>
<dbReference type="GO" id="GO:0005524">
    <property type="term" value="F:ATP binding"/>
    <property type="evidence" value="ECO:0007669"/>
    <property type="project" value="UniProtKB-UniRule"/>
</dbReference>
<feature type="binding site" evidence="10">
    <location>
        <begin position="12"/>
        <end position="17"/>
    </location>
    <ligand>
        <name>substrate</name>
    </ligand>
</feature>
<sequence length="314" mass="36303">MSKNLLIIVGPTAVGKTATAIEVAKRLDGEIISADSMQIYKYMDIGTAKPTIKEMQGIPHYLIDIIEPNEDFSVASFQVRAKETIEKINAKKKLPIVVGGTGLYINSLIYNMDFTKTISNWNLRKQLQEEADKYGNEYIHNKLKEIDPSAAERIHKNNVKRVIRAIEIFQESGEKIGNFREDLQLNEAYNFVIIGLTRNREEIYDRVNQRVDIMMQEGLIKEVEALVHQMNYNEDLIALKGLGYKEIISYLNGNSTLEEAIDILKRDTRRYAKRQLTWFNRLENIKWFNLSDYSSSEKLFNNIVQYVEGHFNPL</sequence>
<dbReference type="RefSeq" id="WP_090552681.1">
    <property type="nucleotide sequence ID" value="NZ_FNFP01000002.1"/>
</dbReference>
<evidence type="ECO:0000313" key="15">
    <source>
        <dbReference type="Proteomes" id="UP000198718"/>
    </source>
</evidence>
<evidence type="ECO:0000256" key="9">
    <source>
        <dbReference type="ARBA" id="ARBA00049563"/>
    </source>
</evidence>
<evidence type="ECO:0000256" key="5">
    <source>
        <dbReference type="ARBA" id="ARBA00022694"/>
    </source>
</evidence>
<dbReference type="HAMAP" id="MF_00185">
    <property type="entry name" value="IPP_trans"/>
    <property type="match status" value="1"/>
</dbReference>
<protein>
    <recommendedName>
        <fullName evidence="10">tRNA dimethylallyltransferase</fullName>
        <ecNumber evidence="10">2.5.1.75</ecNumber>
    </recommendedName>
    <alternativeName>
        <fullName evidence="10">Dimethylallyl diphosphate:tRNA dimethylallyltransferase</fullName>
        <shortName evidence="10">DMAPP:tRNA dimethylallyltransferase</shortName>
        <shortName evidence="10">DMATase</shortName>
    </alternativeName>
    <alternativeName>
        <fullName evidence="10">Isopentenyl-diphosphate:tRNA isopentenyltransferase</fullName>
        <shortName evidence="10">IPP transferase</shortName>
        <shortName evidence="10">IPPT</shortName>
        <shortName evidence="10">IPTase</shortName>
    </alternativeName>
</protein>
<dbReference type="InterPro" id="IPR027417">
    <property type="entry name" value="P-loop_NTPase"/>
</dbReference>
<feature type="binding site" evidence="10">
    <location>
        <begin position="10"/>
        <end position="17"/>
    </location>
    <ligand>
        <name>ATP</name>
        <dbReference type="ChEBI" id="CHEBI:30616"/>
    </ligand>
</feature>
<accession>A0A1G9CBV0</accession>
<feature type="site" description="Interaction with substrate tRNA" evidence="10">
    <location>
        <position position="124"/>
    </location>
</feature>
<keyword evidence="4 10" id="KW-0808">Transferase</keyword>
<dbReference type="STRING" id="393762.SAMN05660472_01422"/>
<dbReference type="Gene3D" id="1.10.20.140">
    <property type="match status" value="1"/>
</dbReference>
<dbReference type="Gene3D" id="3.40.50.300">
    <property type="entry name" value="P-loop containing nucleotide triphosphate hydrolases"/>
    <property type="match status" value="1"/>
</dbReference>
<comment type="cofactor">
    <cofactor evidence="1 10">
        <name>Mg(2+)</name>
        <dbReference type="ChEBI" id="CHEBI:18420"/>
    </cofactor>
</comment>
<evidence type="ECO:0000256" key="4">
    <source>
        <dbReference type="ARBA" id="ARBA00022679"/>
    </source>
</evidence>
<keyword evidence="15" id="KW-1185">Reference proteome</keyword>
<evidence type="ECO:0000256" key="3">
    <source>
        <dbReference type="ARBA" id="ARBA00005842"/>
    </source>
</evidence>
<gene>
    <name evidence="10" type="primary">miaA</name>
    <name evidence="14" type="ORF">SAMN05660472_01422</name>
</gene>
<evidence type="ECO:0000256" key="12">
    <source>
        <dbReference type="RuleBase" id="RU003784"/>
    </source>
</evidence>
<evidence type="ECO:0000256" key="10">
    <source>
        <dbReference type="HAMAP-Rule" id="MF_00185"/>
    </source>
</evidence>
<evidence type="ECO:0000256" key="8">
    <source>
        <dbReference type="ARBA" id="ARBA00022842"/>
    </source>
</evidence>
<evidence type="ECO:0000256" key="7">
    <source>
        <dbReference type="ARBA" id="ARBA00022840"/>
    </source>
</evidence>
<proteinExistence type="inferred from homology"/>
<dbReference type="InterPro" id="IPR039657">
    <property type="entry name" value="Dimethylallyltransferase"/>
</dbReference>
<comment type="catalytic activity">
    <reaction evidence="9 10 11">
        <text>adenosine(37) in tRNA + dimethylallyl diphosphate = N(6)-dimethylallyladenosine(37) in tRNA + diphosphate</text>
        <dbReference type="Rhea" id="RHEA:26482"/>
        <dbReference type="Rhea" id="RHEA-COMP:10162"/>
        <dbReference type="Rhea" id="RHEA-COMP:10375"/>
        <dbReference type="ChEBI" id="CHEBI:33019"/>
        <dbReference type="ChEBI" id="CHEBI:57623"/>
        <dbReference type="ChEBI" id="CHEBI:74411"/>
        <dbReference type="ChEBI" id="CHEBI:74415"/>
        <dbReference type="EC" id="2.5.1.75"/>
    </reaction>
</comment>
<keyword evidence="7 10" id="KW-0067">ATP-binding</keyword>
<comment type="similarity">
    <text evidence="3 10 13">Belongs to the IPP transferase family.</text>
</comment>
<comment type="function">
    <text evidence="2 10 12">Catalyzes the transfer of a dimethylallyl group onto the adenine at position 37 in tRNAs that read codons beginning with uridine, leading to the formation of N6-(dimethylallyl)adenosine (i(6)A).</text>
</comment>
<dbReference type="Proteomes" id="UP000198718">
    <property type="component" value="Unassembled WGS sequence"/>
</dbReference>
<dbReference type="OrthoDB" id="9776390at2"/>
<dbReference type="GO" id="GO:0052381">
    <property type="term" value="F:tRNA dimethylallyltransferase activity"/>
    <property type="evidence" value="ECO:0007669"/>
    <property type="project" value="UniProtKB-UniRule"/>
</dbReference>
<feature type="region of interest" description="Interaction with substrate tRNA" evidence="10">
    <location>
        <begin position="35"/>
        <end position="38"/>
    </location>
</feature>
<keyword evidence="6 10" id="KW-0547">Nucleotide-binding</keyword>
<evidence type="ECO:0000256" key="1">
    <source>
        <dbReference type="ARBA" id="ARBA00001946"/>
    </source>
</evidence>